<dbReference type="AlphaFoldDB" id="A0A4Y2CGD7"/>
<dbReference type="OrthoDB" id="125347at2759"/>
<organism evidence="1 2">
    <name type="scientific">Araneus ventricosus</name>
    <name type="common">Orbweaver spider</name>
    <name type="synonym">Epeira ventricosa</name>
    <dbReference type="NCBI Taxonomy" id="182803"/>
    <lineage>
        <taxon>Eukaryota</taxon>
        <taxon>Metazoa</taxon>
        <taxon>Ecdysozoa</taxon>
        <taxon>Arthropoda</taxon>
        <taxon>Chelicerata</taxon>
        <taxon>Arachnida</taxon>
        <taxon>Araneae</taxon>
        <taxon>Araneomorphae</taxon>
        <taxon>Entelegynae</taxon>
        <taxon>Araneoidea</taxon>
        <taxon>Araneidae</taxon>
        <taxon>Araneus</taxon>
    </lineage>
</organism>
<evidence type="ECO:0000313" key="1">
    <source>
        <dbReference type="EMBL" id="GBM02395.1"/>
    </source>
</evidence>
<evidence type="ECO:0000313" key="2">
    <source>
        <dbReference type="Proteomes" id="UP000499080"/>
    </source>
</evidence>
<reference evidence="1 2" key="1">
    <citation type="journal article" date="2019" name="Sci. Rep.">
        <title>Orb-weaving spider Araneus ventricosus genome elucidates the spidroin gene catalogue.</title>
        <authorList>
            <person name="Kono N."/>
            <person name="Nakamura H."/>
            <person name="Ohtoshi R."/>
            <person name="Moran D.A.P."/>
            <person name="Shinohara A."/>
            <person name="Yoshida Y."/>
            <person name="Fujiwara M."/>
            <person name="Mori M."/>
            <person name="Tomita M."/>
            <person name="Arakawa K."/>
        </authorList>
    </citation>
    <scope>NUCLEOTIDE SEQUENCE [LARGE SCALE GENOMIC DNA]</scope>
</reference>
<dbReference type="Proteomes" id="UP000499080">
    <property type="component" value="Unassembled WGS sequence"/>
</dbReference>
<sequence length="108" mass="12637">MHPHLILTLFRLRDATRRKNQHNSSQCHYGAPSPSEWVMGSRRAAGLRERSFRTTSFKNCGIKEITDWLNSDMEDAGFQLLNDEEIITEVQKKTKKKKMMMKARMIPK</sequence>
<proteinExistence type="predicted"/>
<accession>A0A4Y2CGD7</accession>
<keyword evidence="2" id="KW-1185">Reference proteome</keyword>
<name>A0A4Y2CGD7_ARAVE</name>
<dbReference type="EMBL" id="BGPR01000179">
    <property type="protein sequence ID" value="GBM02395.1"/>
    <property type="molecule type" value="Genomic_DNA"/>
</dbReference>
<comment type="caution">
    <text evidence="1">The sequence shown here is derived from an EMBL/GenBank/DDBJ whole genome shotgun (WGS) entry which is preliminary data.</text>
</comment>
<protein>
    <submittedName>
        <fullName evidence="1">Uncharacterized protein</fullName>
    </submittedName>
</protein>
<gene>
    <name evidence="1" type="ORF">AVEN_138493_1</name>
</gene>